<dbReference type="RefSeq" id="WP_091354525.1">
    <property type="nucleotide sequence ID" value="NZ_AP025284.1"/>
</dbReference>
<keyword evidence="3" id="KW-1185">Reference proteome</keyword>
<reference evidence="3" key="1">
    <citation type="submission" date="2016-10" db="EMBL/GenBank/DDBJ databases">
        <authorList>
            <person name="Varghese N."/>
            <person name="Submissions S."/>
        </authorList>
    </citation>
    <scope>NUCLEOTIDE SEQUENCE [LARGE SCALE GENOMIC DNA]</scope>
    <source>
        <strain evidence="3">DSM 18887</strain>
    </source>
</reference>
<gene>
    <name evidence="2" type="ORF">SAMN03080615_00878</name>
</gene>
<accession>A0A1H9EFX7</accession>
<dbReference type="EMBL" id="FOGB01000002">
    <property type="protein sequence ID" value="SEQ24581.1"/>
    <property type="molecule type" value="Genomic_DNA"/>
</dbReference>
<dbReference type="STRING" id="355243.SAMN03080615_00878"/>
<proteinExistence type="predicted"/>
<dbReference type="AlphaFoldDB" id="A0A1H9EFX7"/>
<protein>
    <submittedName>
        <fullName evidence="2">Uncharacterized protein</fullName>
    </submittedName>
</protein>
<name>A0A1H9EFX7_9GAMM</name>
<feature type="region of interest" description="Disordered" evidence="1">
    <location>
        <begin position="339"/>
        <end position="360"/>
    </location>
</feature>
<sequence>MPREVVLKTEIDAFNLLRSINDGSIDADDIKLKFDGWPLAQIHLVGPKYHNSITPSIMKAFIELQRGIHRAYAYAEYGTYNVNKLTVEDKKKLELAIGVEDGSSIFNIDLQEILDKAFGSAVSKMSSKELVLLIIVLGSLYAGNTAYKDYLQDRKDARQKEIIIEEKKAHIETFQFMSAQETERMKLIRDIAKSYPAIDNVQRHAHDTATEVFKRAGMAEKIGVGGAEITGEEAQLLTRNAKRKSAEVRLDGSYRLMEVNSSFINGFKVKVRNVDSGAVFWAKVQDTSLTEPNKAALIDAEWGKVPVKLKINAKDLAGSISQALIVDVESFTEQEKENYLGRFNESEADESSSDSTSEEL</sequence>
<organism evidence="2 3">
    <name type="scientific">Amphritea atlantica</name>
    <dbReference type="NCBI Taxonomy" id="355243"/>
    <lineage>
        <taxon>Bacteria</taxon>
        <taxon>Pseudomonadati</taxon>
        <taxon>Pseudomonadota</taxon>
        <taxon>Gammaproteobacteria</taxon>
        <taxon>Oceanospirillales</taxon>
        <taxon>Oceanospirillaceae</taxon>
        <taxon>Amphritea</taxon>
    </lineage>
</organism>
<evidence type="ECO:0000256" key="1">
    <source>
        <dbReference type="SAM" id="MobiDB-lite"/>
    </source>
</evidence>
<dbReference type="Proteomes" id="UP000198749">
    <property type="component" value="Unassembled WGS sequence"/>
</dbReference>
<evidence type="ECO:0000313" key="3">
    <source>
        <dbReference type="Proteomes" id="UP000198749"/>
    </source>
</evidence>
<evidence type="ECO:0000313" key="2">
    <source>
        <dbReference type="EMBL" id="SEQ24581.1"/>
    </source>
</evidence>
<feature type="compositionally biased region" description="Acidic residues" evidence="1">
    <location>
        <begin position="346"/>
        <end position="360"/>
    </location>
</feature>
<dbReference type="OrthoDB" id="6637242at2"/>